<organism evidence="3 4">
    <name type="scientific">Chlorogloeopsis fritschii PCC 6912</name>
    <dbReference type="NCBI Taxonomy" id="211165"/>
    <lineage>
        <taxon>Bacteria</taxon>
        <taxon>Bacillati</taxon>
        <taxon>Cyanobacteriota</taxon>
        <taxon>Cyanophyceae</taxon>
        <taxon>Nostocales</taxon>
        <taxon>Chlorogloeopsidaceae</taxon>
        <taxon>Chlorogloeopsis</taxon>
    </lineage>
</organism>
<reference evidence="3 4" key="1">
    <citation type="journal article" date="2019" name="Genome Biol. Evol.">
        <title>Day and night: Metabolic profiles and evolutionary relationships of six axenic non-marine cyanobacteria.</title>
        <authorList>
            <person name="Will S.E."/>
            <person name="Henke P."/>
            <person name="Boedeker C."/>
            <person name="Huang S."/>
            <person name="Brinkmann H."/>
            <person name="Rohde M."/>
            <person name="Jarek M."/>
            <person name="Friedl T."/>
            <person name="Seufert S."/>
            <person name="Schumacher M."/>
            <person name="Overmann J."/>
            <person name="Neumann-Schaal M."/>
            <person name="Petersen J."/>
        </authorList>
    </citation>
    <scope>NUCLEOTIDE SEQUENCE [LARGE SCALE GENOMIC DNA]</scope>
    <source>
        <strain evidence="3 4">PCC 6912</strain>
    </source>
</reference>
<dbReference type="STRING" id="211165.GCA_000317285_05932"/>
<comment type="caution">
    <text evidence="3">The sequence shown here is derived from an EMBL/GenBank/DDBJ whole genome shotgun (WGS) entry which is preliminary data.</text>
</comment>
<protein>
    <recommendedName>
        <fullName evidence="5">Beta-Ig-H3/fasciclin</fullName>
    </recommendedName>
</protein>
<evidence type="ECO:0008006" key="5">
    <source>
        <dbReference type="Google" id="ProtNLM"/>
    </source>
</evidence>
<sequence>MNKKFGFLASAVGLSLLIGACEPAAETPTTTPPAGTTPVPPAGTTPVPPATTPGATPPAAPTTP</sequence>
<proteinExistence type="predicted"/>
<feature type="region of interest" description="Disordered" evidence="1">
    <location>
        <begin position="24"/>
        <end position="64"/>
    </location>
</feature>
<dbReference type="EMBL" id="RSCJ01000002">
    <property type="protein sequence ID" value="RUR85887.1"/>
    <property type="molecule type" value="Genomic_DNA"/>
</dbReference>
<evidence type="ECO:0000256" key="2">
    <source>
        <dbReference type="SAM" id="SignalP"/>
    </source>
</evidence>
<evidence type="ECO:0000256" key="1">
    <source>
        <dbReference type="SAM" id="MobiDB-lite"/>
    </source>
</evidence>
<name>A0A3S1ANF4_CHLFR</name>
<keyword evidence="4" id="KW-1185">Reference proteome</keyword>
<feature type="chain" id="PRO_5018567945" description="Beta-Ig-H3/fasciclin" evidence="2">
    <location>
        <begin position="25"/>
        <end position="64"/>
    </location>
</feature>
<dbReference type="RefSeq" id="WP_016877938.1">
    <property type="nucleotide sequence ID" value="NZ_AJLN01000137.1"/>
</dbReference>
<keyword evidence="2" id="KW-0732">Signal</keyword>
<gene>
    <name evidence="3" type="ORF">PCC6912_07120</name>
</gene>
<dbReference type="Proteomes" id="UP000268857">
    <property type="component" value="Unassembled WGS sequence"/>
</dbReference>
<evidence type="ECO:0000313" key="3">
    <source>
        <dbReference type="EMBL" id="RUR85887.1"/>
    </source>
</evidence>
<accession>A0A3S1ANF4</accession>
<feature type="compositionally biased region" description="Low complexity" evidence="1">
    <location>
        <begin position="24"/>
        <end position="37"/>
    </location>
</feature>
<feature type="signal peptide" evidence="2">
    <location>
        <begin position="1"/>
        <end position="24"/>
    </location>
</feature>
<feature type="compositionally biased region" description="Pro residues" evidence="1">
    <location>
        <begin position="38"/>
        <end position="64"/>
    </location>
</feature>
<dbReference type="PROSITE" id="PS51257">
    <property type="entry name" value="PROKAR_LIPOPROTEIN"/>
    <property type="match status" value="1"/>
</dbReference>
<dbReference type="AlphaFoldDB" id="A0A3S1ANF4"/>
<evidence type="ECO:0000313" key="4">
    <source>
        <dbReference type="Proteomes" id="UP000268857"/>
    </source>
</evidence>